<organism evidence="4 5">
    <name type="scientific">Zooshikella ganghwensis</name>
    <dbReference type="NCBI Taxonomy" id="202772"/>
    <lineage>
        <taxon>Bacteria</taxon>
        <taxon>Pseudomonadati</taxon>
        <taxon>Pseudomonadota</taxon>
        <taxon>Gammaproteobacteria</taxon>
        <taxon>Oceanospirillales</taxon>
        <taxon>Zooshikellaceae</taxon>
        <taxon>Zooshikella</taxon>
    </lineage>
</organism>
<gene>
    <name evidence="4" type="ORF">B9G39_22980</name>
</gene>
<accession>A0A4P9VUR3</accession>
<evidence type="ECO:0000256" key="2">
    <source>
        <dbReference type="PROSITE-ProRule" id="PRU00169"/>
    </source>
</evidence>
<protein>
    <recommendedName>
        <fullName evidence="3">Response regulatory domain-containing protein</fullName>
    </recommendedName>
</protein>
<dbReference type="InterPro" id="IPR011006">
    <property type="entry name" value="CheY-like_superfamily"/>
</dbReference>
<dbReference type="PANTHER" id="PTHR44591:SF3">
    <property type="entry name" value="RESPONSE REGULATORY DOMAIN-CONTAINING PROTEIN"/>
    <property type="match status" value="1"/>
</dbReference>
<evidence type="ECO:0000313" key="5">
    <source>
        <dbReference type="Proteomes" id="UP000257039"/>
    </source>
</evidence>
<dbReference type="InterPro" id="IPR050595">
    <property type="entry name" value="Bact_response_regulator"/>
</dbReference>
<sequence>MNKNIDSIKGSLFNQQVNSPLPPIDPIKSDQRALIIGDSLCASKLLEILSNYLPIDVLVASDSASAVKMLASYQPTLIFICSDIKGLTCLSMLKMLKDNLSNKDTPIIIINERGENYLSELAPILGASACVNIPFRSKEITDLVNQYLPESALNETYNVRLLIQCAEKRQKIARSLTQYGYQPHFYDMNNISISKLESVDGVWIIDYEDEDVFEFVEALLEYENTAVLFGIDEPPMGIENKHLFTLWQQRLINKVLSASNS</sequence>
<dbReference type="PANTHER" id="PTHR44591">
    <property type="entry name" value="STRESS RESPONSE REGULATOR PROTEIN 1"/>
    <property type="match status" value="1"/>
</dbReference>
<name>A0A4P9VUR3_9GAMM</name>
<keyword evidence="5" id="KW-1185">Reference proteome</keyword>
<dbReference type="Gene3D" id="3.40.50.2300">
    <property type="match status" value="1"/>
</dbReference>
<dbReference type="EMBL" id="NDXW01000001">
    <property type="protein sequence ID" value="RDH46082.1"/>
    <property type="molecule type" value="Genomic_DNA"/>
</dbReference>
<comment type="caution">
    <text evidence="4">The sequence shown here is derived from an EMBL/GenBank/DDBJ whole genome shotgun (WGS) entry which is preliminary data.</text>
</comment>
<dbReference type="Proteomes" id="UP000257039">
    <property type="component" value="Unassembled WGS sequence"/>
</dbReference>
<dbReference type="RefSeq" id="WP_094788896.1">
    <property type="nucleotide sequence ID" value="NZ_NDXW01000001.1"/>
</dbReference>
<dbReference type="GO" id="GO:0000160">
    <property type="term" value="P:phosphorelay signal transduction system"/>
    <property type="evidence" value="ECO:0007669"/>
    <property type="project" value="InterPro"/>
</dbReference>
<dbReference type="InterPro" id="IPR001789">
    <property type="entry name" value="Sig_transdc_resp-reg_receiver"/>
</dbReference>
<comment type="caution">
    <text evidence="2">Lacks conserved residue(s) required for the propagation of feature annotation.</text>
</comment>
<dbReference type="AlphaFoldDB" id="A0A4P9VUR3"/>
<proteinExistence type="predicted"/>
<feature type="domain" description="Response regulatory" evidence="3">
    <location>
        <begin position="32"/>
        <end position="148"/>
    </location>
</feature>
<evidence type="ECO:0000259" key="3">
    <source>
        <dbReference type="PROSITE" id="PS50110"/>
    </source>
</evidence>
<reference evidence="4 5" key="1">
    <citation type="submission" date="2017-04" db="EMBL/GenBank/DDBJ databases">
        <title>Draft genome sequence of Zooshikella ganghwensis VG4 isolated from Red Sea sediments.</title>
        <authorList>
            <person name="Rehman Z."/>
            <person name="Alam I."/>
            <person name="Kamau A."/>
            <person name="Bajic V."/>
            <person name="Leiknes T."/>
        </authorList>
    </citation>
    <scope>NUCLEOTIDE SEQUENCE [LARGE SCALE GENOMIC DNA]</scope>
    <source>
        <strain evidence="4 5">VG4</strain>
    </source>
</reference>
<evidence type="ECO:0000256" key="1">
    <source>
        <dbReference type="ARBA" id="ARBA00022553"/>
    </source>
</evidence>
<dbReference type="SUPFAM" id="SSF52172">
    <property type="entry name" value="CheY-like"/>
    <property type="match status" value="1"/>
</dbReference>
<dbReference type="PROSITE" id="PS50110">
    <property type="entry name" value="RESPONSE_REGULATORY"/>
    <property type="match status" value="1"/>
</dbReference>
<evidence type="ECO:0000313" key="4">
    <source>
        <dbReference type="EMBL" id="RDH46082.1"/>
    </source>
</evidence>
<keyword evidence="1" id="KW-0597">Phosphoprotein</keyword>